<protein>
    <submittedName>
        <fullName evidence="1">Uncharacterized protein</fullName>
    </submittedName>
</protein>
<gene>
    <name evidence="1" type="ORF">Y1Q_0001012</name>
</gene>
<evidence type="ECO:0000313" key="1">
    <source>
        <dbReference type="EMBL" id="KYO35124.1"/>
    </source>
</evidence>
<keyword evidence="2" id="KW-1185">Reference proteome</keyword>
<sequence>MPEIVSQGPNRTEQGTANIIVVWGDTKVQQQSVWATQSNAYIYETKVACMHEHGHQQSGHKWHIKAKDLWAQWVHITDHNYQSGAAHKTTPFMQQLGHILAVRNPGKAQFV</sequence>
<dbReference type="AlphaFoldDB" id="A0A151NEB7"/>
<dbReference type="Proteomes" id="UP000050525">
    <property type="component" value="Unassembled WGS sequence"/>
</dbReference>
<evidence type="ECO:0000313" key="2">
    <source>
        <dbReference type="Proteomes" id="UP000050525"/>
    </source>
</evidence>
<accession>A0A151NEB7</accession>
<dbReference type="EMBL" id="AKHW03003207">
    <property type="protein sequence ID" value="KYO35124.1"/>
    <property type="molecule type" value="Genomic_DNA"/>
</dbReference>
<name>A0A151NEB7_ALLMI</name>
<organism evidence="1 2">
    <name type="scientific">Alligator mississippiensis</name>
    <name type="common">American alligator</name>
    <dbReference type="NCBI Taxonomy" id="8496"/>
    <lineage>
        <taxon>Eukaryota</taxon>
        <taxon>Metazoa</taxon>
        <taxon>Chordata</taxon>
        <taxon>Craniata</taxon>
        <taxon>Vertebrata</taxon>
        <taxon>Euteleostomi</taxon>
        <taxon>Archelosauria</taxon>
        <taxon>Archosauria</taxon>
        <taxon>Crocodylia</taxon>
        <taxon>Alligatoridae</taxon>
        <taxon>Alligatorinae</taxon>
        <taxon>Alligator</taxon>
    </lineage>
</organism>
<comment type="caution">
    <text evidence="1">The sequence shown here is derived from an EMBL/GenBank/DDBJ whole genome shotgun (WGS) entry which is preliminary data.</text>
</comment>
<reference evidence="1 2" key="1">
    <citation type="journal article" date="2012" name="Genome Biol.">
        <title>Sequencing three crocodilian genomes to illuminate the evolution of archosaurs and amniotes.</title>
        <authorList>
            <person name="St John J.A."/>
            <person name="Braun E.L."/>
            <person name="Isberg S.R."/>
            <person name="Miles L.G."/>
            <person name="Chong A.Y."/>
            <person name="Gongora J."/>
            <person name="Dalzell P."/>
            <person name="Moran C."/>
            <person name="Bed'hom B."/>
            <person name="Abzhanov A."/>
            <person name="Burgess S.C."/>
            <person name="Cooksey A.M."/>
            <person name="Castoe T.A."/>
            <person name="Crawford N.G."/>
            <person name="Densmore L.D."/>
            <person name="Drew J.C."/>
            <person name="Edwards S.V."/>
            <person name="Faircloth B.C."/>
            <person name="Fujita M.K."/>
            <person name="Greenwold M.J."/>
            <person name="Hoffmann F.G."/>
            <person name="Howard J.M."/>
            <person name="Iguchi T."/>
            <person name="Janes D.E."/>
            <person name="Khan S.Y."/>
            <person name="Kohno S."/>
            <person name="de Koning A.J."/>
            <person name="Lance S.L."/>
            <person name="McCarthy F.M."/>
            <person name="McCormack J.E."/>
            <person name="Merchant M.E."/>
            <person name="Peterson D.G."/>
            <person name="Pollock D.D."/>
            <person name="Pourmand N."/>
            <person name="Raney B.J."/>
            <person name="Roessler K.A."/>
            <person name="Sanford J.R."/>
            <person name="Sawyer R.H."/>
            <person name="Schmidt C.J."/>
            <person name="Triplett E.W."/>
            <person name="Tuberville T.D."/>
            <person name="Venegas-Anaya M."/>
            <person name="Howard J.T."/>
            <person name="Jarvis E.D."/>
            <person name="Guillette L.J.Jr."/>
            <person name="Glenn T.C."/>
            <person name="Green R.E."/>
            <person name="Ray D.A."/>
        </authorList>
    </citation>
    <scope>NUCLEOTIDE SEQUENCE [LARGE SCALE GENOMIC DNA]</scope>
    <source>
        <strain evidence="1">KSC_2009_1</strain>
    </source>
</reference>
<proteinExistence type="predicted"/>